<comment type="similarity">
    <text evidence="1">Belongs to the sulfotransferase 1 family.</text>
</comment>
<keyword evidence="5" id="KW-1185">Reference proteome</keyword>
<evidence type="ECO:0000259" key="4">
    <source>
        <dbReference type="Pfam" id="PF00685"/>
    </source>
</evidence>
<evidence type="ECO:0000256" key="1">
    <source>
        <dbReference type="ARBA" id="ARBA00005771"/>
    </source>
</evidence>
<evidence type="ECO:0000313" key="6">
    <source>
        <dbReference type="RefSeq" id="XP_002733608.1"/>
    </source>
</evidence>
<protein>
    <submittedName>
        <fullName evidence="6">Sulfotransferase 1C4-like isoform X1</fullName>
    </submittedName>
</protein>
<accession>A0ABM0GN47</accession>
<proteinExistence type="inferred from homology"/>
<feature type="region of interest" description="Disordered" evidence="3">
    <location>
        <begin position="24"/>
        <end position="52"/>
    </location>
</feature>
<dbReference type="Gene3D" id="3.40.50.300">
    <property type="entry name" value="P-loop containing nucleotide triphosphate hydrolases"/>
    <property type="match status" value="1"/>
</dbReference>
<name>A0ABM0GN47_SACKO</name>
<dbReference type="InterPro" id="IPR000863">
    <property type="entry name" value="Sulfotransferase_dom"/>
</dbReference>
<dbReference type="SUPFAM" id="SSF52540">
    <property type="entry name" value="P-loop containing nucleoside triphosphate hydrolases"/>
    <property type="match status" value="1"/>
</dbReference>
<sequence length="341" mass="39730">MAAKISRDFIHLTVELYRRRLTSAKEEDKKKEKEDVKSKSKKREIAGKESPIKDRKTGCHEYEGVCLPVTVTTASLDMIKMLEIRDDDVWVLNYPRSGGLWIQEIVSCVINGADLDSVTNIPIADRLIRLENMENNKNNAPQMFEKINNMESPRMIRTSLPYHMLPFQIHSKKPKIIYMARNPKDVVASYYHFYNSDPVLPTTTWEKFIEEFIKGNVAFGSWFPHLSPWWQEYRTSNNVLFLKYEDLKKDLRSIVIQISLFLDKHFEDDQIEAITNHCGFDNMKNAAGDADAMISTYLRKGIVGSWEEQFTIAQNKTFDLECDKHLYGTGLRFDYESFKVE</sequence>
<organism evidence="5 6">
    <name type="scientific">Saccoglossus kowalevskii</name>
    <name type="common">Acorn worm</name>
    <dbReference type="NCBI Taxonomy" id="10224"/>
    <lineage>
        <taxon>Eukaryota</taxon>
        <taxon>Metazoa</taxon>
        <taxon>Hemichordata</taxon>
        <taxon>Enteropneusta</taxon>
        <taxon>Harrimaniidae</taxon>
        <taxon>Saccoglossus</taxon>
    </lineage>
</organism>
<evidence type="ECO:0000256" key="3">
    <source>
        <dbReference type="SAM" id="MobiDB-lite"/>
    </source>
</evidence>
<gene>
    <name evidence="6" type="primary">LOC100377169</name>
</gene>
<evidence type="ECO:0000256" key="2">
    <source>
        <dbReference type="ARBA" id="ARBA00022679"/>
    </source>
</evidence>
<reference evidence="6" key="1">
    <citation type="submission" date="2025-08" db="UniProtKB">
        <authorList>
            <consortium name="RefSeq"/>
        </authorList>
    </citation>
    <scope>IDENTIFICATION</scope>
    <source>
        <tissue evidence="6">Testes</tissue>
    </source>
</reference>
<dbReference type="GeneID" id="100377169"/>
<feature type="domain" description="Sulfotransferase" evidence="4">
    <location>
        <begin position="86"/>
        <end position="330"/>
    </location>
</feature>
<dbReference type="Pfam" id="PF00685">
    <property type="entry name" value="Sulfotransfer_1"/>
    <property type="match status" value="1"/>
</dbReference>
<dbReference type="InterPro" id="IPR027417">
    <property type="entry name" value="P-loop_NTPase"/>
</dbReference>
<keyword evidence="2" id="KW-0808">Transferase</keyword>
<dbReference type="RefSeq" id="XP_002733608.1">
    <property type="nucleotide sequence ID" value="XM_002733562.2"/>
</dbReference>
<dbReference type="Proteomes" id="UP000694865">
    <property type="component" value="Unplaced"/>
</dbReference>
<dbReference type="PANTHER" id="PTHR11783">
    <property type="entry name" value="SULFOTRANSFERASE SULT"/>
    <property type="match status" value="1"/>
</dbReference>
<evidence type="ECO:0000313" key="5">
    <source>
        <dbReference type="Proteomes" id="UP000694865"/>
    </source>
</evidence>